<gene>
    <name evidence="1" type="ORF">WA026_003582</name>
</gene>
<proteinExistence type="predicted"/>
<keyword evidence="2" id="KW-1185">Reference proteome</keyword>
<name>A0AAW1TNI3_9CUCU</name>
<comment type="caution">
    <text evidence="1">The sequence shown here is derived from an EMBL/GenBank/DDBJ whole genome shotgun (WGS) entry which is preliminary data.</text>
</comment>
<evidence type="ECO:0000313" key="2">
    <source>
        <dbReference type="Proteomes" id="UP001431783"/>
    </source>
</evidence>
<organism evidence="1 2">
    <name type="scientific">Henosepilachna vigintioctopunctata</name>
    <dbReference type="NCBI Taxonomy" id="420089"/>
    <lineage>
        <taxon>Eukaryota</taxon>
        <taxon>Metazoa</taxon>
        <taxon>Ecdysozoa</taxon>
        <taxon>Arthropoda</taxon>
        <taxon>Hexapoda</taxon>
        <taxon>Insecta</taxon>
        <taxon>Pterygota</taxon>
        <taxon>Neoptera</taxon>
        <taxon>Endopterygota</taxon>
        <taxon>Coleoptera</taxon>
        <taxon>Polyphaga</taxon>
        <taxon>Cucujiformia</taxon>
        <taxon>Coccinelloidea</taxon>
        <taxon>Coccinellidae</taxon>
        <taxon>Epilachninae</taxon>
        <taxon>Epilachnini</taxon>
        <taxon>Henosepilachna</taxon>
    </lineage>
</organism>
<reference evidence="1 2" key="1">
    <citation type="submission" date="2023-03" db="EMBL/GenBank/DDBJ databases">
        <title>Genome insight into feeding habits of ladybird beetles.</title>
        <authorList>
            <person name="Li H.-S."/>
            <person name="Huang Y.-H."/>
            <person name="Pang H."/>
        </authorList>
    </citation>
    <scope>NUCLEOTIDE SEQUENCE [LARGE SCALE GENOMIC DNA]</scope>
    <source>
        <strain evidence="1">SYSU_2023b</strain>
        <tissue evidence="1">Whole body</tissue>
    </source>
</reference>
<dbReference type="EMBL" id="JARQZJ010000001">
    <property type="protein sequence ID" value="KAK9869859.1"/>
    <property type="molecule type" value="Genomic_DNA"/>
</dbReference>
<evidence type="ECO:0000313" key="1">
    <source>
        <dbReference type="EMBL" id="KAK9869859.1"/>
    </source>
</evidence>
<dbReference type="Proteomes" id="UP001431783">
    <property type="component" value="Unassembled WGS sequence"/>
</dbReference>
<accession>A0AAW1TNI3</accession>
<sequence length="77" mass="9827">MRENKDLKKITNWKPHTTTLDRRPEETWEDQVLNDMRKLEFRNWRQQVRWRKLRNTRTCKDSTQIRRWSDETQKRVQ</sequence>
<dbReference type="AlphaFoldDB" id="A0AAW1TNI3"/>
<protein>
    <submittedName>
        <fullName evidence="1">Uncharacterized protein</fullName>
    </submittedName>
</protein>